<keyword evidence="2" id="KW-1185">Reference proteome</keyword>
<reference evidence="1" key="1">
    <citation type="submission" date="2022-09" db="EMBL/GenBank/DDBJ databases">
        <title>Actin cytoskeleton and complex cell architecture in an #Asgard archaeon.</title>
        <authorList>
            <person name="Ponce Toledo R.I."/>
            <person name="Schleper C."/>
            <person name="Rodrigues Oliveira T."/>
            <person name="Wollweber F."/>
            <person name="Xu J."/>
            <person name="Rittmann S."/>
            <person name="Klingl A."/>
            <person name="Pilhofer M."/>
        </authorList>
    </citation>
    <scope>NUCLEOTIDE SEQUENCE</scope>
    <source>
        <strain evidence="1">B-35</strain>
    </source>
</reference>
<gene>
    <name evidence="1" type="ORF">NEF87_005104</name>
</gene>
<protein>
    <submittedName>
        <fullName evidence="1">Acetyl-coenzyme A synthetase</fullName>
        <ecNumber evidence="1">6.2.1.1</ecNumber>
    </submittedName>
</protein>
<evidence type="ECO:0000313" key="1">
    <source>
        <dbReference type="EMBL" id="UYP48819.1"/>
    </source>
</evidence>
<keyword evidence="1" id="KW-0436">Ligase</keyword>
<proteinExistence type="predicted"/>
<name>A0ABY6HZ70_9ARCH</name>
<accession>A0ABY6HZ70</accession>
<sequence length="74" mass="8466">MRFFLKLFYKMLNSIYLSKIISNTLPKTRSAKNMRRVLKAIATQGDIGNVMTSANPEVVQALVDERAKLCEIKF</sequence>
<dbReference type="GO" id="GO:0003987">
    <property type="term" value="F:acetate-CoA ligase activity"/>
    <property type="evidence" value="ECO:0007669"/>
    <property type="project" value="UniProtKB-EC"/>
</dbReference>
<dbReference type="EMBL" id="CP104013">
    <property type="protein sequence ID" value="UYP48819.1"/>
    <property type="molecule type" value="Genomic_DNA"/>
</dbReference>
<evidence type="ECO:0000313" key="2">
    <source>
        <dbReference type="Proteomes" id="UP001208689"/>
    </source>
</evidence>
<dbReference type="Proteomes" id="UP001208689">
    <property type="component" value="Chromosome"/>
</dbReference>
<organism evidence="1 2">
    <name type="scientific">Candidatus Lokiarchaeum ossiferum</name>
    <dbReference type="NCBI Taxonomy" id="2951803"/>
    <lineage>
        <taxon>Archaea</taxon>
        <taxon>Promethearchaeati</taxon>
        <taxon>Promethearchaeota</taxon>
        <taxon>Promethearchaeia</taxon>
        <taxon>Promethearchaeales</taxon>
        <taxon>Promethearchaeaceae</taxon>
        <taxon>Candidatus Lokiarchaeum</taxon>
    </lineage>
</organism>
<dbReference type="EC" id="6.2.1.1" evidence="1"/>